<accession>A0A381PGK0</accession>
<dbReference type="PANTHER" id="PTHR43542">
    <property type="entry name" value="METHYLTRANSFERASE"/>
    <property type="match status" value="1"/>
</dbReference>
<keyword evidence="2" id="KW-0808">Transferase</keyword>
<dbReference type="InterPro" id="IPR029063">
    <property type="entry name" value="SAM-dependent_MTases_sf"/>
</dbReference>
<protein>
    <recommendedName>
        <fullName evidence="4">Ribosomal RNA small subunit methyltransferase D</fullName>
    </recommendedName>
</protein>
<organism evidence="3">
    <name type="scientific">marine metagenome</name>
    <dbReference type="NCBI Taxonomy" id="408172"/>
    <lineage>
        <taxon>unclassified sequences</taxon>
        <taxon>metagenomes</taxon>
        <taxon>ecological metagenomes</taxon>
    </lineage>
</organism>
<dbReference type="EMBL" id="UINC01000961">
    <property type="protein sequence ID" value="SUZ65488.1"/>
    <property type="molecule type" value="Genomic_DNA"/>
</dbReference>
<dbReference type="InterPro" id="IPR002052">
    <property type="entry name" value="DNA_methylase_N6_adenine_CS"/>
</dbReference>
<dbReference type="CDD" id="cd02440">
    <property type="entry name" value="AdoMet_MTases"/>
    <property type="match status" value="1"/>
</dbReference>
<name>A0A381PGK0_9ZZZZ</name>
<dbReference type="SUPFAM" id="SSF53335">
    <property type="entry name" value="S-adenosyl-L-methionine-dependent methyltransferases"/>
    <property type="match status" value="1"/>
</dbReference>
<dbReference type="Pfam" id="PF03602">
    <property type="entry name" value="Cons_hypoth95"/>
    <property type="match status" value="1"/>
</dbReference>
<dbReference type="AlphaFoldDB" id="A0A381PGK0"/>
<dbReference type="NCBIfam" id="TIGR00095">
    <property type="entry name" value="16S rRNA (guanine(966)-N(2))-methyltransferase RsmD"/>
    <property type="match status" value="1"/>
</dbReference>
<dbReference type="Gene3D" id="3.40.50.150">
    <property type="entry name" value="Vaccinia Virus protein VP39"/>
    <property type="match status" value="1"/>
</dbReference>
<dbReference type="GO" id="GO:0031167">
    <property type="term" value="P:rRNA methylation"/>
    <property type="evidence" value="ECO:0007669"/>
    <property type="project" value="InterPro"/>
</dbReference>
<dbReference type="GO" id="GO:0003676">
    <property type="term" value="F:nucleic acid binding"/>
    <property type="evidence" value="ECO:0007669"/>
    <property type="project" value="InterPro"/>
</dbReference>
<evidence type="ECO:0000256" key="1">
    <source>
        <dbReference type="ARBA" id="ARBA00022603"/>
    </source>
</evidence>
<dbReference type="PROSITE" id="PS00092">
    <property type="entry name" value="N6_MTASE"/>
    <property type="match status" value="1"/>
</dbReference>
<evidence type="ECO:0000256" key="2">
    <source>
        <dbReference type="ARBA" id="ARBA00022679"/>
    </source>
</evidence>
<evidence type="ECO:0008006" key="4">
    <source>
        <dbReference type="Google" id="ProtNLM"/>
    </source>
</evidence>
<dbReference type="GO" id="GO:0008168">
    <property type="term" value="F:methyltransferase activity"/>
    <property type="evidence" value="ECO:0007669"/>
    <property type="project" value="UniProtKB-KW"/>
</dbReference>
<sequence length="195" mass="21923">MKTHKTGRQNSLRIIGGSFRRRKINFPDIEGLKPTSDRTRETLFNWLQDCIHASRCIDLFAGSGALGMEALSRGAKCAVFIEKNKSAAKAIEHNLKMLGLENGEVSNSETLRWLQTAPEGKTKFNIVFIDPPFVDDICRVCNELAVSNFLQKSSKIYVESGVELLEADLPENWIKLKQKKAGKVHYYLFENCDGG</sequence>
<reference evidence="3" key="1">
    <citation type="submission" date="2018-05" db="EMBL/GenBank/DDBJ databases">
        <authorList>
            <person name="Lanie J.A."/>
            <person name="Ng W.-L."/>
            <person name="Kazmierczak K.M."/>
            <person name="Andrzejewski T.M."/>
            <person name="Davidsen T.M."/>
            <person name="Wayne K.J."/>
            <person name="Tettelin H."/>
            <person name="Glass J.I."/>
            <person name="Rusch D."/>
            <person name="Podicherti R."/>
            <person name="Tsui H.-C.T."/>
            <person name="Winkler M.E."/>
        </authorList>
    </citation>
    <scope>NUCLEOTIDE SEQUENCE</scope>
</reference>
<keyword evidence="1" id="KW-0489">Methyltransferase</keyword>
<evidence type="ECO:0000313" key="3">
    <source>
        <dbReference type="EMBL" id="SUZ65488.1"/>
    </source>
</evidence>
<gene>
    <name evidence="3" type="ORF">METZ01_LOCUS18342</name>
</gene>
<dbReference type="InterPro" id="IPR004398">
    <property type="entry name" value="RNA_MeTrfase_RsmD"/>
</dbReference>
<proteinExistence type="predicted"/>
<dbReference type="PANTHER" id="PTHR43542:SF1">
    <property type="entry name" value="METHYLTRANSFERASE"/>
    <property type="match status" value="1"/>
</dbReference>
<dbReference type="PIRSF" id="PIRSF004553">
    <property type="entry name" value="CHP00095"/>
    <property type="match status" value="1"/>
</dbReference>